<reference evidence="3 4" key="1">
    <citation type="submission" date="2019-08" db="EMBL/GenBank/DDBJ databases">
        <title>Lewinella sp. strain SSH13 Genome sequencing and assembly.</title>
        <authorList>
            <person name="Kim I."/>
        </authorList>
    </citation>
    <scope>NUCLEOTIDE SEQUENCE [LARGE SCALE GENOMIC DNA]</scope>
    <source>
        <strain evidence="3 4">SSH13</strain>
    </source>
</reference>
<evidence type="ECO:0000313" key="4">
    <source>
        <dbReference type="Proteomes" id="UP000321907"/>
    </source>
</evidence>
<evidence type="ECO:0000313" key="3">
    <source>
        <dbReference type="EMBL" id="TXF88211.1"/>
    </source>
</evidence>
<evidence type="ECO:0000259" key="2">
    <source>
        <dbReference type="Pfam" id="PF18990"/>
    </source>
</evidence>
<feature type="chain" id="PRO_5022661557" description="DUF5723 domain-containing protein" evidence="1">
    <location>
        <begin position="25"/>
        <end position="492"/>
    </location>
</feature>
<evidence type="ECO:0000256" key="1">
    <source>
        <dbReference type="SAM" id="SignalP"/>
    </source>
</evidence>
<gene>
    <name evidence="3" type="ORF">FUA23_15460</name>
</gene>
<sequence length="492" mass="53438">MKLSFRAATVLFATFLIATLRLSAQQGLGWVTDPHAGVTSAFLQPASTSASPYDWDFTLSAAGVNVRNNFTFLKNAAGLSFLRQLSGAETFTYSETEFSVAIDDQVYFYDFPAGRESVYATVSAEITGPSFSVQVGEFTRLGAFTRLRAAASTRSLDASFNYYPYDAFANGADIPVRETYASAAAWGEIVLHLSRAFAVGYDGELRLGISPKYLLGIEGASVFNPAGSSLQKLGGDSIMISNLNGELAFTNAFRQEYDNTGTTGAGFGVDLGVQYAWGAVGDSGFRYTLGLSVLDMGSITFDRGAQVHRFVNTGDVLLDGEDYDFESDNYTDEALQRLSQAVYDGGLTSLAGDEFTVNLPTAISAQFSVRPIEEVSFSAVYRGDLPFRARQLTQGSQLIAAAHYSKWWYGAGLTAGIYDWDRVNIGLQLRLGPLYLGTDELFGMILKREELSSGSFYVGLRVHDFGGSKKGRSKGRSRNNRRGGKAVKCYDF</sequence>
<feature type="domain" description="DUF5723" evidence="2">
    <location>
        <begin position="45"/>
        <end position="439"/>
    </location>
</feature>
<dbReference type="InterPro" id="IPR043781">
    <property type="entry name" value="DUF5723"/>
</dbReference>
<dbReference type="OrthoDB" id="9805336at2"/>
<comment type="caution">
    <text evidence="3">The sequence shown here is derived from an EMBL/GenBank/DDBJ whole genome shotgun (WGS) entry which is preliminary data.</text>
</comment>
<protein>
    <recommendedName>
        <fullName evidence="2">DUF5723 domain-containing protein</fullName>
    </recommendedName>
</protein>
<dbReference type="RefSeq" id="WP_147931664.1">
    <property type="nucleotide sequence ID" value="NZ_VOXD01000025.1"/>
</dbReference>
<feature type="signal peptide" evidence="1">
    <location>
        <begin position="1"/>
        <end position="24"/>
    </location>
</feature>
<keyword evidence="4" id="KW-1185">Reference proteome</keyword>
<proteinExistence type="predicted"/>
<dbReference type="AlphaFoldDB" id="A0A5C7FP58"/>
<accession>A0A5C7FP58</accession>
<dbReference type="Pfam" id="PF18990">
    <property type="entry name" value="DUF5723"/>
    <property type="match status" value="1"/>
</dbReference>
<dbReference type="Proteomes" id="UP000321907">
    <property type="component" value="Unassembled WGS sequence"/>
</dbReference>
<keyword evidence="1" id="KW-0732">Signal</keyword>
<name>A0A5C7FP58_9BACT</name>
<organism evidence="3 4">
    <name type="scientific">Neolewinella aurantiaca</name>
    <dbReference type="NCBI Taxonomy" id="2602767"/>
    <lineage>
        <taxon>Bacteria</taxon>
        <taxon>Pseudomonadati</taxon>
        <taxon>Bacteroidota</taxon>
        <taxon>Saprospiria</taxon>
        <taxon>Saprospirales</taxon>
        <taxon>Lewinellaceae</taxon>
        <taxon>Neolewinella</taxon>
    </lineage>
</organism>
<dbReference type="EMBL" id="VOXD01000025">
    <property type="protein sequence ID" value="TXF88211.1"/>
    <property type="molecule type" value="Genomic_DNA"/>
</dbReference>